<feature type="domain" description="DUF1554" evidence="1">
    <location>
        <begin position="286"/>
        <end position="434"/>
    </location>
</feature>
<gene>
    <name evidence="2" type="ORF">EHQ30_13420</name>
</gene>
<keyword evidence="3" id="KW-1185">Reference proteome</keyword>
<evidence type="ECO:0000313" key="3">
    <source>
        <dbReference type="Proteomes" id="UP000297891"/>
    </source>
</evidence>
<dbReference type="InterPro" id="IPR016187">
    <property type="entry name" value="CTDL_fold"/>
</dbReference>
<dbReference type="Gene3D" id="3.10.100.10">
    <property type="entry name" value="Mannose-Binding Protein A, subunit A"/>
    <property type="match status" value="1"/>
</dbReference>
<accession>A0A2M9Y3H1</accession>
<dbReference type="EMBL" id="RQFP01000014">
    <property type="protein sequence ID" value="TGK91231.1"/>
    <property type="molecule type" value="Genomic_DNA"/>
</dbReference>
<dbReference type="Pfam" id="PF07588">
    <property type="entry name" value="DUF1554"/>
    <property type="match status" value="1"/>
</dbReference>
<name>A0A2M9Y3H1_9LEPT</name>
<reference evidence="2" key="1">
    <citation type="journal article" date="2019" name="PLoS Negl. Trop. Dis.">
        <title>Revisiting the worldwide diversity of Leptospira species in the environment.</title>
        <authorList>
            <person name="Vincent A.T."/>
            <person name="Schiettekatte O."/>
            <person name="Bourhy P."/>
            <person name="Veyrier F.J."/>
            <person name="Picardeau M."/>
        </authorList>
    </citation>
    <scope>NUCLEOTIDE SEQUENCE [LARGE SCALE GENOMIC DNA]</scope>
    <source>
        <strain evidence="2">201800277</strain>
    </source>
</reference>
<proteinExistence type="predicted"/>
<dbReference type="AlphaFoldDB" id="A0A2M9Y3H1"/>
<dbReference type="RefSeq" id="WP_100790489.1">
    <property type="nucleotide sequence ID" value="NZ_NPDQ01000003.1"/>
</dbReference>
<sequence>MRTKGLISLTFIITFSLYRCALISDFALNHSSSNLNLSTLLLGLSQYSENGIILSGSLKNANGSVGSDTEIKVTSASKEYTTTSDSKGNWEIKLSDDQTPLDLKLSASPNKDIAANFNIGISENESILQTTVSKIGGQLELTCGARRQSNNVTPHNLIIQGQEIVLTEGREGIFLKLKLDKKPNLSNTYVFAAHTWIYPRTYYGDYTRHLKPLPVVVDPPQLTFTKENYNQEQEIYIKALPDTNALNEYGFLSVISSGGLVIELYRSVTIYDTNAKHLFLTASKFYSDMGGIQGADVKCALDSNHPSKGIYKAMLVTQSTASFKRIACKTYACDSKEENENWVFQPLTTYNRSSDGVAVFDTDDRSLIKENTLRGFPDAGIISEDMEGGFWTGLGDGTVPTKDWRANEDPTGSRSTCNNWSGESYYVNGSLGQAGNLSGSFLNGGGGNCVNVEKQFSYPTQHRLLCIEQ</sequence>
<dbReference type="InterPro" id="IPR016186">
    <property type="entry name" value="C-type_lectin-like/link_sf"/>
</dbReference>
<protein>
    <submittedName>
        <fullName evidence="2">DUF1554 domain-containing protein</fullName>
    </submittedName>
</protein>
<evidence type="ECO:0000313" key="2">
    <source>
        <dbReference type="EMBL" id="TGK91231.1"/>
    </source>
</evidence>
<organism evidence="2 3">
    <name type="scientific">Leptospira brenneri</name>
    <dbReference type="NCBI Taxonomy" id="2023182"/>
    <lineage>
        <taxon>Bacteria</taxon>
        <taxon>Pseudomonadati</taxon>
        <taxon>Spirochaetota</taxon>
        <taxon>Spirochaetia</taxon>
        <taxon>Leptospirales</taxon>
        <taxon>Leptospiraceae</taxon>
        <taxon>Leptospira</taxon>
    </lineage>
</organism>
<dbReference type="Proteomes" id="UP000297891">
    <property type="component" value="Unassembled WGS sequence"/>
</dbReference>
<dbReference type="SUPFAM" id="SSF56436">
    <property type="entry name" value="C-type lectin-like"/>
    <property type="match status" value="1"/>
</dbReference>
<comment type="caution">
    <text evidence="2">The sequence shown here is derived from an EMBL/GenBank/DDBJ whole genome shotgun (WGS) entry which is preliminary data.</text>
</comment>
<evidence type="ECO:0000259" key="1">
    <source>
        <dbReference type="Pfam" id="PF07588"/>
    </source>
</evidence>
<dbReference type="InterPro" id="IPR011448">
    <property type="entry name" value="DUF1554"/>
</dbReference>